<keyword evidence="12" id="KW-1185">Reference proteome</keyword>
<evidence type="ECO:0000313" key="12">
    <source>
        <dbReference type="Proteomes" id="UP001301012"/>
    </source>
</evidence>
<name>A0ABT7EB61_9FIRM</name>
<dbReference type="Proteomes" id="UP001301012">
    <property type="component" value="Unassembled WGS sequence"/>
</dbReference>
<evidence type="ECO:0000256" key="5">
    <source>
        <dbReference type="ARBA" id="ARBA00022741"/>
    </source>
</evidence>
<keyword evidence="6 9" id="KW-0418">Kinase</keyword>
<comment type="subcellular location">
    <subcellularLocation>
        <location evidence="1 9">Cytoplasm</location>
    </subcellularLocation>
</comment>
<gene>
    <name evidence="9 11" type="primary">buk</name>
    <name evidence="11" type="ORF">QOZ84_04165</name>
</gene>
<accession>A0ABT7EB61</accession>
<dbReference type="GO" id="GO:0047761">
    <property type="term" value="F:butyrate kinase activity"/>
    <property type="evidence" value="ECO:0007669"/>
    <property type="project" value="UniProtKB-EC"/>
</dbReference>
<evidence type="ECO:0000256" key="6">
    <source>
        <dbReference type="ARBA" id="ARBA00022777"/>
    </source>
</evidence>
<dbReference type="NCBIfam" id="NF002834">
    <property type="entry name" value="PRK03011.1-5"/>
    <property type="match status" value="1"/>
</dbReference>
<dbReference type="CDD" id="cd24011">
    <property type="entry name" value="ASKHA_NBD_BK"/>
    <property type="match status" value="1"/>
</dbReference>
<comment type="catalytic activity">
    <reaction evidence="8 9">
        <text>butanoate + ATP = butanoyl phosphate + ADP</text>
        <dbReference type="Rhea" id="RHEA:13585"/>
        <dbReference type="ChEBI" id="CHEBI:17968"/>
        <dbReference type="ChEBI" id="CHEBI:30616"/>
        <dbReference type="ChEBI" id="CHEBI:58079"/>
        <dbReference type="ChEBI" id="CHEBI:456216"/>
        <dbReference type="EC" id="2.7.2.7"/>
    </reaction>
</comment>
<organism evidence="11 12">
    <name type="scientific">Romboutsia sedimentorum</name>
    <dbReference type="NCBI Taxonomy" id="1368474"/>
    <lineage>
        <taxon>Bacteria</taxon>
        <taxon>Bacillati</taxon>
        <taxon>Bacillota</taxon>
        <taxon>Clostridia</taxon>
        <taxon>Peptostreptococcales</taxon>
        <taxon>Peptostreptococcaceae</taxon>
        <taxon>Romboutsia</taxon>
    </lineage>
</organism>
<dbReference type="PROSITE" id="PS01076">
    <property type="entry name" value="ACETATE_KINASE_2"/>
    <property type="match status" value="1"/>
</dbReference>
<comment type="caution">
    <text evidence="11">The sequence shown here is derived from an EMBL/GenBank/DDBJ whole genome shotgun (WGS) entry which is preliminary data.</text>
</comment>
<reference evidence="11 12" key="1">
    <citation type="submission" date="2023-05" db="EMBL/GenBank/DDBJ databases">
        <title>Rombocin, a short stable natural nisin variant, displays selective antimicrobial activity against Listeria monocytogenes and employs dual mode of action to kill target bacterial strains.</title>
        <authorList>
            <person name="Wambui J."/>
            <person name="Stephan R."/>
            <person name="Kuipers O.P."/>
        </authorList>
    </citation>
    <scope>NUCLEOTIDE SEQUENCE [LARGE SCALE GENOMIC DNA]</scope>
    <source>
        <strain evidence="11 12">RC002</strain>
    </source>
</reference>
<dbReference type="PANTHER" id="PTHR21060:SF3">
    <property type="entry name" value="BUTYRATE KINASE 2-RELATED"/>
    <property type="match status" value="1"/>
</dbReference>
<dbReference type="SUPFAM" id="SSF53067">
    <property type="entry name" value="Actin-like ATPase domain"/>
    <property type="match status" value="2"/>
</dbReference>
<evidence type="ECO:0000256" key="9">
    <source>
        <dbReference type="HAMAP-Rule" id="MF_00542"/>
    </source>
</evidence>
<dbReference type="PIRSF" id="PIRSF036458">
    <property type="entry name" value="Butyrate_kin"/>
    <property type="match status" value="1"/>
</dbReference>
<proteinExistence type="inferred from homology"/>
<dbReference type="Gene3D" id="3.30.420.40">
    <property type="match status" value="2"/>
</dbReference>
<evidence type="ECO:0000256" key="3">
    <source>
        <dbReference type="ARBA" id="ARBA00022490"/>
    </source>
</evidence>
<dbReference type="PROSITE" id="PS01075">
    <property type="entry name" value="ACETATE_KINASE_1"/>
    <property type="match status" value="1"/>
</dbReference>
<dbReference type="EMBL" id="JASKYM010000001">
    <property type="protein sequence ID" value="MDK2562735.1"/>
    <property type="molecule type" value="Genomic_DNA"/>
</dbReference>
<dbReference type="EC" id="2.7.2.7" evidence="9"/>
<dbReference type="InterPro" id="IPR043129">
    <property type="entry name" value="ATPase_NBD"/>
</dbReference>
<dbReference type="PRINTS" id="PR00471">
    <property type="entry name" value="ACETATEKNASE"/>
</dbReference>
<dbReference type="NCBIfam" id="TIGR02707">
    <property type="entry name" value="butyr_kinase"/>
    <property type="match status" value="1"/>
</dbReference>
<keyword evidence="3 9" id="KW-0963">Cytoplasm</keyword>
<evidence type="ECO:0000256" key="7">
    <source>
        <dbReference type="ARBA" id="ARBA00022840"/>
    </source>
</evidence>
<evidence type="ECO:0000256" key="1">
    <source>
        <dbReference type="ARBA" id="ARBA00004496"/>
    </source>
</evidence>
<evidence type="ECO:0000313" key="11">
    <source>
        <dbReference type="EMBL" id="MDK2562735.1"/>
    </source>
</evidence>
<sequence length="361" mass="39793">MNYRILAINPGSTSTKIAVYDNDKQILVKGIDHNTADLEKYDRVQDQFDMRKSEVLKVLQENNIEINTLSAVVGRGGLLPPVKSGAYLVNDQMIDRLKNRPVIEHASNLGAIISYEIARPLGINAYIYDSVAVDEFKDVARLSGISGMDRESLSHALNSRAMAIKYAKENNTNYSDLNLIVAHLGGGITVSVHEKGKMVDIVSDDEGSFSPERAGRVPCKKLIDRCFSGNYTHKEMLKMIRGKGGIVSYLNTVDVRAVEKMISEGNKEAKLVHEAMAYQVAKSIGELATVVEGRVDAIIITGGIAYSKMMTANIKKRVEFISKIEILPGENELESLSLGTLRVLNKEEEAREYQEASLAKA</sequence>
<keyword evidence="7 9" id="KW-0067">ATP-binding</keyword>
<comment type="similarity">
    <text evidence="2 9 10">Belongs to the acetokinase family.</text>
</comment>
<dbReference type="RefSeq" id="WP_284131697.1">
    <property type="nucleotide sequence ID" value="NZ_JASKYM010000001.1"/>
</dbReference>
<evidence type="ECO:0000256" key="4">
    <source>
        <dbReference type="ARBA" id="ARBA00022679"/>
    </source>
</evidence>
<dbReference type="Pfam" id="PF00871">
    <property type="entry name" value="Acetate_kinase"/>
    <property type="match status" value="1"/>
</dbReference>
<evidence type="ECO:0000256" key="8">
    <source>
        <dbReference type="ARBA" id="ARBA00048596"/>
    </source>
</evidence>
<protein>
    <recommendedName>
        <fullName evidence="9">Probable butyrate kinase</fullName>
        <shortName evidence="9">BK</shortName>
        <ecNumber evidence="9">2.7.2.7</ecNumber>
    </recommendedName>
    <alternativeName>
        <fullName evidence="9">Branched-chain carboxylic acid kinase</fullName>
    </alternativeName>
</protein>
<keyword evidence="5 9" id="KW-0547">Nucleotide-binding</keyword>
<dbReference type="InterPro" id="IPR000890">
    <property type="entry name" value="Aliphatic_acid_kin_short-chain"/>
</dbReference>
<dbReference type="InterPro" id="IPR011245">
    <property type="entry name" value="Butyrate_kin"/>
</dbReference>
<keyword evidence="4 9" id="KW-0808">Transferase</keyword>
<evidence type="ECO:0000256" key="10">
    <source>
        <dbReference type="RuleBase" id="RU003835"/>
    </source>
</evidence>
<evidence type="ECO:0000256" key="2">
    <source>
        <dbReference type="ARBA" id="ARBA00008748"/>
    </source>
</evidence>
<dbReference type="HAMAP" id="MF_00542">
    <property type="entry name" value="Butyrate_kinase"/>
    <property type="match status" value="1"/>
</dbReference>
<dbReference type="PANTHER" id="PTHR21060">
    <property type="entry name" value="ACETATE KINASE"/>
    <property type="match status" value="1"/>
</dbReference>
<dbReference type="InterPro" id="IPR023865">
    <property type="entry name" value="Aliphatic_acid_kinase_CS"/>
</dbReference>